<evidence type="ECO:0000256" key="4">
    <source>
        <dbReference type="ARBA" id="ARBA00023004"/>
    </source>
</evidence>
<dbReference type="GO" id="GO:0010436">
    <property type="term" value="F:carotenoid dioxygenase activity"/>
    <property type="evidence" value="ECO:0007669"/>
    <property type="project" value="TreeGrafter"/>
</dbReference>
<feature type="binding site" evidence="5">
    <location>
        <position position="172"/>
    </location>
    <ligand>
        <name>Fe cation</name>
        <dbReference type="ChEBI" id="CHEBI:24875"/>
        <note>catalytic</note>
    </ligand>
</feature>
<feature type="binding site" evidence="5">
    <location>
        <position position="236"/>
    </location>
    <ligand>
        <name>Fe cation</name>
        <dbReference type="ChEBI" id="CHEBI:24875"/>
        <note>catalytic</note>
    </ligand>
</feature>
<accession>A0A813SAU2</accession>
<keyword evidence="2 5" id="KW-0479">Metal-binding</keyword>
<comment type="similarity">
    <text evidence="1">Belongs to the carotenoid oxygenase family.</text>
</comment>
<keyword evidence="7" id="KW-1185">Reference proteome</keyword>
<dbReference type="InterPro" id="IPR004294">
    <property type="entry name" value="Carotenoid_Oase"/>
</dbReference>
<name>A0A813SAU2_9BILA</name>
<evidence type="ECO:0000256" key="3">
    <source>
        <dbReference type="ARBA" id="ARBA00023002"/>
    </source>
</evidence>
<comment type="cofactor">
    <cofactor evidence="5">
        <name>Fe(2+)</name>
        <dbReference type="ChEBI" id="CHEBI:29033"/>
    </cofactor>
    <text evidence="5">Binds 1 Fe(2+) ion per subunit.</text>
</comment>
<dbReference type="Pfam" id="PF03055">
    <property type="entry name" value="RPE65"/>
    <property type="match status" value="1"/>
</dbReference>
<feature type="binding site" evidence="5">
    <location>
        <position position="496"/>
    </location>
    <ligand>
        <name>Fe cation</name>
        <dbReference type="ChEBI" id="CHEBI:24875"/>
        <note>catalytic</note>
    </ligand>
</feature>
<comment type="caution">
    <text evidence="6">The sequence shown here is derived from an EMBL/GenBank/DDBJ whole genome shotgun (WGS) entry which is preliminary data.</text>
</comment>
<evidence type="ECO:0000313" key="7">
    <source>
        <dbReference type="Proteomes" id="UP000663879"/>
    </source>
</evidence>
<dbReference type="PANTHER" id="PTHR10543">
    <property type="entry name" value="BETA-CAROTENE DIOXYGENASE"/>
    <property type="match status" value="1"/>
</dbReference>
<dbReference type="EMBL" id="CAJNOC010000694">
    <property type="protein sequence ID" value="CAF0792683.1"/>
    <property type="molecule type" value="Genomic_DNA"/>
</dbReference>
<keyword evidence="4 5" id="KW-0408">Iron</keyword>
<evidence type="ECO:0000313" key="6">
    <source>
        <dbReference type="EMBL" id="CAF0792683.1"/>
    </source>
</evidence>
<reference evidence="6" key="1">
    <citation type="submission" date="2021-02" db="EMBL/GenBank/DDBJ databases">
        <authorList>
            <person name="Nowell W R."/>
        </authorList>
    </citation>
    <scope>NUCLEOTIDE SEQUENCE</scope>
    <source>
        <strain evidence="6">Ploen Becks lab</strain>
    </source>
</reference>
<dbReference type="GO" id="GO:0016121">
    <property type="term" value="P:carotene catabolic process"/>
    <property type="evidence" value="ECO:0007669"/>
    <property type="project" value="TreeGrafter"/>
</dbReference>
<protein>
    <submittedName>
        <fullName evidence="6">Uncharacterized protein</fullName>
    </submittedName>
</protein>
<dbReference type="PANTHER" id="PTHR10543:SF24">
    <property type="entry name" value="CAROTENOID ISOMEROOXYGENASE"/>
    <property type="match status" value="1"/>
</dbReference>
<dbReference type="GO" id="GO:0046872">
    <property type="term" value="F:metal ion binding"/>
    <property type="evidence" value="ECO:0007669"/>
    <property type="project" value="UniProtKB-KW"/>
</dbReference>
<keyword evidence="3" id="KW-0560">Oxidoreductase</keyword>
<feature type="binding site" evidence="5">
    <location>
        <position position="308"/>
    </location>
    <ligand>
        <name>Fe cation</name>
        <dbReference type="ChEBI" id="CHEBI:24875"/>
        <note>catalytic</note>
    </ligand>
</feature>
<sequence>MPGYGNLLRSLEQSTIEPVQAIVKGTIPDWVEGVLYRNGPGRFKFGEKMHQHVFDGGACVHKFKVQDGQVFYSNRLLETNSYKQTLETGRLTPNFGSIDIESNMFGRFKTFFSGNKERHDNTNVNIAPFANEHLYALTEMHLVCKLKPENLEITETVNITNYLPEVSRIFAHPHVEKDGTWITMGVTSGGFNKTPVFKFIKYLGGEKGAESRNFAENGEVIASLPSSYNNGYSYFHSFALTDNYIIFLEQSIMLYFTSYIRDVLIMNKSFSQTMVSDTTLPTRIHVINRHTGERVEKNFHTDSQFTFHCINAYEDKDEIVVDLSSYDSNYFTTETFNYENSYTDKILGSKALWPVAKRIRIPLKSEQDDIFCELKSLKEDLPFEFPIINYSKYNGQRYKYVYGANHFKLPFSVIKLNVDEPENFYEFNYGSSENREIPSEPIFVENPNGSSEDDGVLLVLVLSDKNDYLSVLDAKDLKELARAEIPEQVKSAFTFHGFFADGKTFEKLNV</sequence>
<organism evidence="6 7">
    <name type="scientific">Brachionus calyciflorus</name>
    <dbReference type="NCBI Taxonomy" id="104777"/>
    <lineage>
        <taxon>Eukaryota</taxon>
        <taxon>Metazoa</taxon>
        <taxon>Spiralia</taxon>
        <taxon>Gnathifera</taxon>
        <taxon>Rotifera</taxon>
        <taxon>Eurotatoria</taxon>
        <taxon>Monogononta</taxon>
        <taxon>Pseudotrocha</taxon>
        <taxon>Ploima</taxon>
        <taxon>Brachionidae</taxon>
        <taxon>Brachionus</taxon>
    </lineage>
</organism>
<evidence type="ECO:0000256" key="1">
    <source>
        <dbReference type="ARBA" id="ARBA00006787"/>
    </source>
</evidence>
<dbReference type="AlphaFoldDB" id="A0A813SAU2"/>
<evidence type="ECO:0000256" key="5">
    <source>
        <dbReference type="PIRSR" id="PIRSR604294-1"/>
    </source>
</evidence>
<evidence type="ECO:0000256" key="2">
    <source>
        <dbReference type="ARBA" id="ARBA00022723"/>
    </source>
</evidence>
<dbReference type="OrthoDB" id="1069523at2759"/>
<proteinExistence type="inferred from homology"/>
<dbReference type="Proteomes" id="UP000663879">
    <property type="component" value="Unassembled WGS sequence"/>
</dbReference>
<gene>
    <name evidence="6" type="ORF">OXX778_LOCUS6053</name>
</gene>